<name>A0A562QP73_9PSED</name>
<dbReference type="EMBL" id="VLKY01000001">
    <property type="protein sequence ID" value="TWI58527.1"/>
    <property type="molecule type" value="Genomic_DNA"/>
</dbReference>
<evidence type="ECO:0000313" key="1">
    <source>
        <dbReference type="EMBL" id="TWI58527.1"/>
    </source>
</evidence>
<accession>A0A562QP73</accession>
<comment type="caution">
    <text evidence="1">The sequence shown here is derived from an EMBL/GenBank/DDBJ whole genome shotgun (WGS) entry which is preliminary data.</text>
</comment>
<proteinExistence type="predicted"/>
<evidence type="ECO:0000313" key="2">
    <source>
        <dbReference type="Proteomes" id="UP000316905"/>
    </source>
</evidence>
<reference evidence="1 2" key="1">
    <citation type="journal article" date="2015" name="Stand. Genomic Sci.">
        <title>Genomic Encyclopedia of Bacterial and Archaeal Type Strains, Phase III: the genomes of soil and plant-associated and newly described type strains.</title>
        <authorList>
            <person name="Whitman W.B."/>
            <person name="Woyke T."/>
            <person name="Klenk H.P."/>
            <person name="Zhou Y."/>
            <person name="Lilburn T.G."/>
            <person name="Beck B.J."/>
            <person name="De Vos P."/>
            <person name="Vandamme P."/>
            <person name="Eisen J.A."/>
            <person name="Garrity G."/>
            <person name="Hugenholtz P."/>
            <person name="Kyrpides N.C."/>
        </authorList>
    </citation>
    <scope>NUCLEOTIDE SEQUENCE [LARGE SCALE GENOMIC DNA]</scope>
    <source>
        <strain evidence="1 2">CGMCC 1.6858</strain>
    </source>
</reference>
<keyword evidence="2" id="KW-1185">Reference proteome</keyword>
<dbReference type="AlphaFoldDB" id="A0A562QP73"/>
<organism evidence="1 2">
    <name type="scientific">Pseudomonas duriflava</name>
    <dbReference type="NCBI Taxonomy" id="459528"/>
    <lineage>
        <taxon>Bacteria</taxon>
        <taxon>Pseudomonadati</taxon>
        <taxon>Pseudomonadota</taxon>
        <taxon>Gammaproteobacteria</taxon>
        <taxon>Pseudomonadales</taxon>
        <taxon>Pseudomonadaceae</taxon>
        <taxon>Pseudomonas</taxon>
    </lineage>
</organism>
<sequence>MKGFVSARQFIKVVLEFMVDRRASGNDGAADNPGTEDQSCVI</sequence>
<protein>
    <submittedName>
        <fullName evidence="1">Uncharacterized protein</fullName>
    </submittedName>
</protein>
<gene>
    <name evidence="1" type="ORF">IQ22_00233</name>
</gene>
<dbReference type="Proteomes" id="UP000316905">
    <property type="component" value="Unassembled WGS sequence"/>
</dbReference>